<protein>
    <submittedName>
        <fullName evidence="1">Uncharacterized protein</fullName>
    </submittedName>
</protein>
<dbReference type="Proteomes" id="UP001057402">
    <property type="component" value="Chromosome 10"/>
</dbReference>
<proteinExistence type="predicted"/>
<keyword evidence="2" id="KW-1185">Reference proteome</keyword>
<accession>A0ACB9MAN6</accession>
<evidence type="ECO:0000313" key="1">
    <source>
        <dbReference type="EMBL" id="KAI4320790.1"/>
    </source>
</evidence>
<sequence length="307" mass="34388">MMGGAGELYHRQGTPKGESSVFGVADHGSFIFAGDGLQGDRRTEMGEPPWGKSVRERVDSRYERETEEFYHRREECCCKRLLSVEQRLLGGRLRAEIEKEKERRLWLRPRKKIIKKEERLSSGFASASRLKKKRSLSPSSCINAKIWLCFFRGFGARECRELPCNRFLSGKREAEDNGSVWEPESHAVASPRNGQRSNGCHGTPFSNSAGVSATVSPCKKISKGRGKLNQILRAWSSGLNFDQSLVEIGKELLHGTIDLQKSLRMLVNLQGGSEIIAASRSFLSTSQQDVVGVFSKRSSLLGIWDCF</sequence>
<dbReference type="EMBL" id="CM042889">
    <property type="protein sequence ID" value="KAI4320790.1"/>
    <property type="molecule type" value="Genomic_DNA"/>
</dbReference>
<gene>
    <name evidence="1" type="ORF">MLD38_034234</name>
</gene>
<organism evidence="1 2">
    <name type="scientific">Melastoma candidum</name>
    <dbReference type="NCBI Taxonomy" id="119954"/>
    <lineage>
        <taxon>Eukaryota</taxon>
        <taxon>Viridiplantae</taxon>
        <taxon>Streptophyta</taxon>
        <taxon>Embryophyta</taxon>
        <taxon>Tracheophyta</taxon>
        <taxon>Spermatophyta</taxon>
        <taxon>Magnoliopsida</taxon>
        <taxon>eudicotyledons</taxon>
        <taxon>Gunneridae</taxon>
        <taxon>Pentapetalae</taxon>
        <taxon>rosids</taxon>
        <taxon>malvids</taxon>
        <taxon>Myrtales</taxon>
        <taxon>Melastomataceae</taxon>
        <taxon>Melastomatoideae</taxon>
        <taxon>Melastomateae</taxon>
        <taxon>Melastoma</taxon>
    </lineage>
</organism>
<evidence type="ECO:0000313" key="2">
    <source>
        <dbReference type="Proteomes" id="UP001057402"/>
    </source>
</evidence>
<name>A0ACB9MAN6_9MYRT</name>
<reference evidence="2" key="1">
    <citation type="journal article" date="2023" name="Front. Plant Sci.">
        <title>Chromosomal-level genome assembly of Melastoma candidum provides insights into trichome evolution.</title>
        <authorList>
            <person name="Zhong Y."/>
            <person name="Wu W."/>
            <person name="Sun C."/>
            <person name="Zou P."/>
            <person name="Liu Y."/>
            <person name="Dai S."/>
            <person name="Zhou R."/>
        </authorList>
    </citation>
    <scope>NUCLEOTIDE SEQUENCE [LARGE SCALE GENOMIC DNA]</scope>
</reference>
<comment type="caution">
    <text evidence="1">The sequence shown here is derived from an EMBL/GenBank/DDBJ whole genome shotgun (WGS) entry which is preliminary data.</text>
</comment>